<keyword evidence="2" id="KW-1185">Reference proteome</keyword>
<protein>
    <submittedName>
        <fullName evidence="1">Uncharacterized protein</fullName>
    </submittedName>
</protein>
<dbReference type="RefSeq" id="WP_374218347.1">
    <property type="nucleotide sequence ID" value="NZ_JAXOVW010000036.1"/>
</dbReference>
<dbReference type="EMBL" id="JAXOVW010000036">
    <property type="protein sequence ID" value="MDZ5608642.1"/>
    <property type="molecule type" value="Genomic_DNA"/>
</dbReference>
<accession>A0ABU5JYV6</accession>
<evidence type="ECO:0000313" key="2">
    <source>
        <dbReference type="Proteomes" id="UP001291930"/>
    </source>
</evidence>
<name>A0ABU5JYV6_9BACI</name>
<comment type="caution">
    <text evidence="1">The sequence shown here is derived from an EMBL/GenBank/DDBJ whole genome shotgun (WGS) entry which is preliminary data.</text>
</comment>
<sequence length="292" mass="33778">MKLILGDKTNELLRMIHAYLLKEDKEQVIWLEGQDIVNELVVNDEISADKTTIRWCYRGVDISPECTTGVLNMLSYLDLSLFNAFIEEDRKYAQAEFTSYLLFSLRQFGNVLNPTWGETLSGYCQSLPYQWTFVRKHTEDIQVPHAFYGPLKHVPDDLLLGYNTIVSNNSFNGLYWKTGLPETLARNDYYLWYQRPPGNPFVVTVLDDHMWVQPLDNSIYGSRVTDEVGHLCHVLMKHFHLRLAEILFFFDEGTNLYTFGSIRPNVDVKHIPSSNIPEFLELISASLENSPL</sequence>
<gene>
    <name evidence="1" type="ORF">U2I54_16560</name>
</gene>
<organism evidence="1 2">
    <name type="scientific">Bacillus bingmayongensis</name>
    <dbReference type="NCBI Taxonomy" id="1150157"/>
    <lineage>
        <taxon>Bacteria</taxon>
        <taxon>Bacillati</taxon>
        <taxon>Bacillota</taxon>
        <taxon>Bacilli</taxon>
        <taxon>Bacillales</taxon>
        <taxon>Bacillaceae</taxon>
        <taxon>Bacillus</taxon>
    </lineage>
</organism>
<evidence type="ECO:0000313" key="1">
    <source>
        <dbReference type="EMBL" id="MDZ5608642.1"/>
    </source>
</evidence>
<dbReference type="Proteomes" id="UP001291930">
    <property type="component" value="Unassembled WGS sequence"/>
</dbReference>
<proteinExistence type="predicted"/>
<reference evidence="2" key="1">
    <citation type="submission" date="2023-11" db="EMBL/GenBank/DDBJ databases">
        <title>Genome Sequence of Bacillus pseudomycoides stain BUPM19.</title>
        <authorList>
            <person name="Farhat A."/>
        </authorList>
    </citation>
    <scope>NUCLEOTIDE SEQUENCE [LARGE SCALE GENOMIC DNA]</scope>
    <source>
        <strain evidence="2">BUPM19</strain>
    </source>
</reference>